<evidence type="ECO:0000256" key="14">
    <source>
        <dbReference type="ARBA" id="ARBA00022777"/>
    </source>
</evidence>
<comment type="catalytic activity">
    <reaction evidence="20">
        <text>L-threonyl-[protein] + ATP = O-phospho-L-threonyl-[protein] + ADP + H(+)</text>
        <dbReference type="Rhea" id="RHEA:46608"/>
        <dbReference type="Rhea" id="RHEA-COMP:11060"/>
        <dbReference type="Rhea" id="RHEA-COMP:11605"/>
        <dbReference type="ChEBI" id="CHEBI:15378"/>
        <dbReference type="ChEBI" id="CHEBI:30013"/>
        <dbReference type="ChEBI" id="CHEBI:30616"/>
        <dbReference type="ChEBI" id="CHEBI:61977"/>
        <dbReference type="ChEBI" id="CHEBI:456216"/>
        <dbReference type="EC" id="2.7.11.1"/>
    </reaction>
</comment>
<dbReference type="SUPFAM" id="SSF52058">
    <property type="entry name" value="L domain-like"/>
    <property type="match status" value="2"/>
</dbReference>
<dbReference type="Gene3D" id="3.80.10.10">
    <property type="entry name" value="Ribonuclease Inhibitor"/>
    <property type="match status" value="4"/>
</dbReference>
<evidence type="ECO:0000259" key="28">
    <source>
        <dbReference type="PROSITE" id="PS50011"/>
    </source>
</evidence>
<dbReference type="InterPro" id="IPR011009">
    <property type="entry name" value="Kinase-like_dom_sf"/>
</dbReference>
<evidence type="ECO:0000256" key="12">
    <source>
        <dbReference type="ARBA" id="ARBA00022737"/>
    </source>
</evidence>
<keyword evidence="8" id="KW-0433">Leucine-rich repeat</keyword>
<dbReference type="SMART" id="SM00220">
    <property type="entry name" value="S_TKc"/>
    <property type="match status" value="1"/>
</dbReference>
<dbReference type="PANTHER" id="PTHR48053:SF6">
    <property type="entry name" value="PROTEIN KINASE DOMAIN-CONTAINING PROTEIN"/>
    <property type="match status" value="1"/>
</dbReference>
<keyword evidence="11 27" id="KW-0732">Signal</keyword>
<gene>
    <name evidence="29" type="ORF">NCGR_LOCUS28664</name>
</gene>
<comment type="function">
    <text evidence="22">Receptor kinase that detects X.oryzae pv. oryzae protein Ax21 to promote innate immunity. Following X.oryzae pv. oryzae protein Ax21 detection, undergoes cleavage, releasing the processed protein kinase Xa21 chain.</text>
</comment>
<dbReference type="SUPFAM" id="SSF56112">
    <property type="entry name" value="Protein kinase-like (PK-like)"/>
    <property type="match status" value="1"/>
</dbReference>
<keyword evidence="10 26" id="KW-0812">Transmembrane</keyword>
<dbReference type="Proteomes" id="UP000604825">
    <property type="component" value="Unassembled WGS sequence"/>
</dbReference>
<evidence type="ECO:0000256" key="17">
    <source>
        <dbReference type="ARBA" id="ARBA00023136"/>
    </source>
</evidence>
<comment type="catalytic activity">
    <reaction evidence="21">
        <text>L-seryl-[protein] + ATP = O-phospho-L-seryl-[protein] + ADP + H(+)</text>
        <dbReference type="Rhea" id="RHEA:17989"/>
        <dbReference type="Rhea" id="RHEA-COMP:9863"/>
        <dbReference type="Rhea" id="RHEA-COMP:11604"/>
        <dbReference type="ChEBI" id="CHEBI:15378"/>
        <dbReference type="ChEBI" id="CHEBI:29999"/>
        <dbReference type="ChEBI" id="CHEBI:30616"/>
        <dbReference type="ChEBI" id="CHEBI:83421"/>
        <dbReference type="ChEBI" id="CHEBI:456216"/>
        <dbReference type="EC" id="2.7.11.1"/>
    </reaction>
</comment>
<dbReference type="PROSITE" id="PS00107">
    <property type="entry name" value="PROTEIN_KINASE_ATP"/>
    <property type="match status" value="1"/>
</dbReference>
<evidence type="ECO:0000256" key="25">
    <source>
        <dbReference type="PROSITE-ProRule" id="PRU10141"/>
    </source>
</evidence>
<dbReference type="Pfam" id="PF08263">
    <property type="entry name" value="LRRNT_2"/>
    <property type="match status" value="1"/>
</dbReference>
<evidence type="ECO:0000313" key="30">
    <source>
        <dbReference type="Proteomes" id="UP000604825"/>
    </source>
</evidence>
<evidence type="ECO:0000256" key="26">
    <source>
        <dbReference type="SAM" id="Phobius"/>
    </source>
</evidence>
<dbReference type="InterPro" id="IPR001611">
    <property type="entry name" value="Leu-rich_rpt"/>
</dbReference>
<accession>A0A811PEV8</accession>
<dbReference type="InterPro" id="IPR032675">
    <property type="entry name" value="LRR_dom_sf"/>
</dbReference>
<keyword evidence="6" id="KW-0723">Serine/threonine-protein kinase</keyword>
<keyword evidence="15 25" id="KW-0067">ATP-binding</keyword>
<dbReference type="PROSITE" id="PS51450">
    <property type="entry name" value="LRR"/>
    <property type="match status" value="1"/>
</dbReference>
<evidence type="ECO:0000256" key="9">
    <source>
        <dbReference type="ARBA" id="ARBA00022679"/>
    </source>
</evidence>
<dbReference type="Pfam" id="PF00069">
    <property type="entry name" value="Pkinase"/>
    <property type="match status" value="1"/>
</dbReference>
<evidence type="ECO:0000256" key="21">
    <source>
        <dbReference type="ARBA" id="ARBA00048679"/>
    </source>
</evidence>
<dbReference type="FunFam" id="3.80.10.10:FF:000041">
    <property type="entry name" value="LRR receptor-like serine/threonine-protein kinase ERECTA"/>
    <property type="match status" value="1"/>
</dbReference>
<evidence type="ECO:0000256" key="16">
    <source>
        <dbReference type="ARBA" id="ARBA00022989"/>
    </source>
</evidence>
<feature type="domain" description="Protein kinase" evidence="28">
    <location>
        <begin position="689"/>
        <end position="924"/>
    </location>
</feature>
<keyword evidence="9" id="KW-0808">Transferase</keyword>
<keyword evidence="17 26" id="KW-0472">Membrane</keyword>
<dbReference type="FunFam" id="3.30.200.20:FF:000432">
    <property type="entry name" value="LRR receptor-like serine/threonine-protein kinase EFR"/>
    <property type="match status" value="1"/>
</dbReference>
<evidence type="ECO:0000256" key="19">
    <source>
        <dbReference type="ARBA" id="ARBA00023180"/>
    </source>
</evidence>
<dbReference type="PROSITE" id="PS50011">
    <property type="entry name" value="PROTEIN_KINASE_DOM"/>
    <property type="match status" value="1"/>
</dbReference>
<evidence type="ECO:0000256" key="23">
    <source>
        <dbReference type="ARBA" id="ARBA00056628"/>
    </source>
</evidence>
<dbReference type="FunFam" id="3.80.10.10:FF:000317">
    <property type="entry name" value="Inactive leucine-rich repeat receptor-like protein kinase"/>
    <property type="match status" value="1"/>
</dbReference>
<evidence type="ECO:0000256" key="7">
    <source>
        <dbReference type="ARBA" id="ARBA00022553"/>
    </source>
</evidence>
<dbReference type="OrthoDB" id="2013775at2759"/>
<dbReference type="GO" id="GO:0005886">
    <property type="term" value="C:plasma membrane"/>
    <property type="evidence" value="ECO:0007669"/>
    <property type="project" value="UniProtKB-SubCell"/>
</dbReference>
<sequence length="924" mass="101402">MCPSKKQARLAIPILTLLTLLLLCYGVGNVHCSTIHENRVDLQALLDFKHGVMDPSGALSNWTLNSHFCRWNGVECTTTPPFRVHGLQLTGQSLSGQISSSLGDLTFLNYLDLSNNNFVGPLPLLGRLQQLQILYLYNNNLSEIIPDDLTNCSNLTALGLSSNLLVGSIPPKLGLLANLVYLNLRSNQLEGSIPGELGQLKLTTLILGDNRLSGEIPKAFFRLFSLQHLSLEFNMLGKALPSNIGELLPNLKELTLENNMFEGPIPASLGNNALGLQMIDLSSNNFTGQIPTSLGKLSNLTFLNLQYNQLVARNNQDWEFLNSLRNCRSLESLSLAYNELQGSLPPSIGNLSTSLRKLLLGGNSLSGQVPQSIGKLSALSWLGLGNNNFIGTTEGWIENLKNLQRLFLKWNNFAGPIPYSISNLTQLAILDLRGNEFDGPIPASLGNLSRLQQLYLSNNNLQGAIPPNFGNIQGLTLLDLSHNNLQGAIPPIPSEFSNLPQLTELRLSSNRIFGEIPTNLSECQELSVIELDQNILTGSIPLSLGNLATLNILNLSHNNFSGFIPTTLSSLELLAHLDLSYNHLQGEIPINGVFANATAVSLNGNWGLCGGVKDLHMPSCPAVSRSIELKLYLTILLILIFGFVSFVMSVYVILLKKKKSRRPYLILRSFGKKFPRVSYKDLAQARGNFSESNLIGRGSYGSVYRGKLTQAKKQVAVKVFDLGMKFADRSFISECEALGIIRHRNLLPILTSCSTIDNRGNDFKALIYEFMHNGSLDTWLHQKRYSVSAKLLGLAQRISIAIDIANALVYLHHDCERRIVHCDLKPTNILLDDNMNACIGDFGIANLLGYSSSSSSVAVTGTVGYIPPEYAQSVHASTSGDVYSFGIVLLEMLIGKQPTDSMFEGELNIVRFVEKLPRSNVTYH</sequence>
<evidence type="ECO:0000256" key="11">
    <source>
        <dbReference type="ARBA" id="ARBA00022729"/>
    </source>
</evidence>
<dbReference type="Pfam" id="PF00560">
    <property type="entry name" value="LRR_1"/>
    <property type="match status" value="8"/>
</dbReference>
<dbReference type="PROSITE" id="PS00108">
    <property type="entry name" value="PROTEIN_KINASE_ST"/>
    <property type="match status" value="1"/>
</dbReference>
<dbReference type="Gene3D" id="1.10.510.10">
    <property type="entry name" value="Transferase(Phosphotransferase) domain 1"/>
    <property type="match status" value="1"/>
</dbReference>
<evidence type="ECO:0000256" key="20">
    <source>
        <dbReference type="ARBA" id="ARBA00047899"/>
    </source>
</evidence>
<evidence type="ECO:0000256" key="4">
    <source>
        <dbReference type="ARBA" id="ARBA00012513"/>
    </source>
</evidence>
<dbReference type="EC" id="2.7.11.1" evidence="4"/>
<dbReference type="GO" id="GO:0005789">
    <property type="term" value="C:endoplasmic reticulum membrane"/>
    <property type="evidence" value="ECO:0007669"/>
    <property type="project" value="UniProtKB-SubCell"/>
</dbReference>
<evidence type="ECO:0000256" key="3">
    <source>
        <dbReference type="ARBA" id="ARBA00008684"/>
    </source>
</evidence>
<evidence type="ECO:0000256" key="13">
    <source>
        <dbReference type="ARBA" id="ARBA00022741"/>
    </source>
</evidence>
<dbReference type="InterPro" id="IPR003591">
    <property type="entry name" value="Leu-rich_rpt_typical-subtyp"/>
</dbReference>
<evidence type="ECO:0000256" key="24">
    <source>
        <dbReference type="ARBA" id="ARBA00072040"/>
    </source>
</evidence>
<dbReference type="InterPro" id="IPR008271">
    <property type="entry name" value="Ser/Thr_kinase_AS"/>
</dbReference>
<evidence type="ECO:0000256" key="2">
    <source>
        <dbReference type="ARBA" id="ARBA00004389"/>
    </source>
</evidence>
<reference evidence="29" key="1">
    <citation type="submission" date="2020-10" db="EMBL/GenBank/DDBJ databases">
        <authorList>
            <person name="Han B."/>
            <person name="Lu T."/>
            <person name="Zhao Q."/>
            <person name="Huang X."/>
            <person name="Zhao Y."/>
        </authorList>
    </citation>
    <scope>NUCLEOTIDE SEQUENCE</scope>
</reference>
<dbReference type="SMART" id="SM00365">
    <property type="entry name" value="LRR_SD22"/>
    <property type="match status" value="5"/>
</dbReference>
<evidence type="ECO:0000256" key="5">
    <source>
        <dbReference type="ARBA" id="ARBA00022475"/>
    </source>
</evidence>
<dbReference type="GO" id="GO:0004674">
    <property type="term" value="F:protein serine/threonine kinase activity"/>
    <property type="evidence" value="ECO:0007669"/>
    <property type="project" value="UniProtKB-KW"/>
</dbReference>
<evidence type="ECO:0000256" key="6">
    <source>
        <dbReference type="ARBA" id="ARBA00022527"/>
    </source>
</evidence>
<evidence type="ECO:0000256" key="15">
    <source>
        <dbReference type="ARBA" id="ARBA00022840"/>
    </source>
</evidence>
<feature type="binding site" evidence="25">
    <location>
        <position position="718"/>
    </location>
    <ligand>
        <name>ATP</name>
        <dbReference type="ChEBI" id="CHEBI:30616"/>
    </ligand>
</feature>
<keyword evidence="13 25" id="KW-0547">Nucleotide-binding</keyword>
<dbReference type="FunFam" id="1.10.510.10:FF:000358">
    <property type="entry name" value="Putative leucine-rich repeat receptor-like serine/threonine-protein kinase"/>
    <property type="match status" value="1"/>
</dbReference>
<name>A0A811PEV8_9POAL</name>
<keyword evidence="12" id="KW-0677">Repeat</keyword>
<dbReference type="InterPro" id="IPR017441">
    <property type="entry name" value="Protein_kinase_ATP_BS"/>
</dbReference>
<evidence type="ECO:0000256" key="22">
    <source>
        <dbReference type="ARBA" id="ARBA00054320"/>
    </source>
</evidence>
<evidence type="ECO:0000256" key="27">
    <source>
        <dbReference type="SAM" id="SignalP"/>
    </source>
</evidence>
<keyword evidence="19" id="KW-0325">Glycoprotein</keyword>
<comment type="function">
    <text evidence="23">The processed protein kinase Xa21 chain released by protein cleavage after X.oryzae pv. oryzae protein Ax21 detection translocates into the nucleus where it can bind and regulate WRKY62, a transcription factor. Confers resistance to the bacterial pathogen X.oryzae pv. oryzae (Xoo).</text>
</comment>
<proteinExistence type="inferred from homology"/>
<keyword evidence="18" id="KW-0675">Receptor</keyword>
<feature type="signal peptide" evidence="27">
    <location>
        <begin position="1"/>
        <end position="32"/>
    </location>
</feature>
<keyword evidence="30" id="KW-1185">Reference proteome</keyword>
<evidence type="ECO:0000256" key="1">
    <source>
        <dbReference type="ARBA" id="ARBA00004162"/>
    </source>
</evidence>
<keyword evidence="14" id="KW-0418">Kinase</keyword>
<comment type="similarity">
    <text evidence="3">Belongs to the protein kinase superfamily. Ser/Thr protein kinase family.</text>
</comment>
<evidence type="ECO:0000256" key="10">
    <source>
        <dbReference type="ARBA" id="ARBA00022692"/>
    </source>
</evidence>
<comment type="subcellular location">
    <subcellularLocation>
        <location evidence="1">Cell membrane</location>
        <topology evidence="1">Single-pass membrane protein</topology>
    </subcellularLocation>
    <subcellularLocation>
        <location evidence="2">Endoplasmic reticulum membrane</location>
        <topology evidence="2">Single-pass membrane protein</topology>
    </subcellularLocation>
</comment>
<feature type="transmembrane region" description="Helical" evidence="26">
    <location>
        <begin position="631"/>
        <end position="654"/>
    </location>
</feature>
<dbReference type="FunFam" id="3.80.10.10:FF:000275">
    <property type="entry name" value="Leucine-rich repeat receptor-like protein kinase"/>
    <property type="match status" value="1"/>
</dbReference>
<evidence type="ECO:0000256" key="8">
    <source>
        <dbReference type="ARBA" id="ARBA00022614"/>
    </source>
</evidence>
<dbReference type="GO" id="GO:0005524">
    <property type="term" value="F:ATP binding"/>
    <property type="evidence" value="ECO:0007669"/>
    <property type="project" value="UniProtKB-UniRule"/>
</dbReference>
<dbReference type="InterPro" id="IPR000719">
    <property type="entry name" value="Prot_kinase_dom"/>
</dbReference>
<keyword evidence="16 26" id="KW-1133">Transmembrane helix</keyword>
<dbReference type="InterPro" id="IPR013210">
    <property type="entry name" value="LRR_N_plant-typ"/>
</dbReference>
<dbReference type="InterPro" id="IPR051716">
    <property type="entry name" value="Plant_RL_S/T_kinase"/>
</dbReference>
<dbReference type="Gene3D" id="3.30.200.20">
    <property type="entry name" value="Phosphorylase Kinase, domain 1"/>
    <property type="match status" value="1"/>
</dbReference>
<comment type="caution">
    <text evidence="29">The sequence shown here is derived from an EMBL/GenBank/DDBJ whole genome shotgun (WGS) entry which is preliminary data.</text>
</comment>
<feature type="chain" id="PRO_5032638805" description="Receptor kinase-like protein Xa21" evidence="27">
    <location>
        <begin position="33"/>
        <end position="924"/>
    </location>
</feature>
<dbReference type="PANTHER" id="PTHR48053">
    <property type="entry name" value="LEUCINE RICH REPEAT FAMILY PROTEIN, EXPRESSED"/>
    <property type="match status" value="1"/>
</dbReference>
<evidence type="ECO:0000256" key="18">
    <source>
        <dbReference type="ARBA" id="ARBA00023170"/>
    </source>
</evidence>
<dbReference type="SMART" id="SM00369">
    <property type="entry name" value="LRR_TYP"/>
    <property type="match status" value="10"/>
</dbReference>
<organism evidence="29 30">
    <name type="scientific">Miscanthus lutarioriparius</name>
    <dbReference type="NCBI Taxonomy" id="422564"/>
    <lineage>
        <taxon>Eukaryota</taxon>
        <taxon>Viridiplantae</taxon>
        <taxon>Streptophyta</taxon>
        <taxon>Embryophyta</taxon>
        <taxon>Tracheophyta</taxon>
        <taxon>Spermatophyta</taxon>
        <taxon>Magnoliopsida</taxon>
        <taxon>Liliopsida</taxon>
        <taxon>Poales</taxon>
        <taxon>Poaceae</taxon>
        <taxon>PACMAD clade</taxon>
        <taxon>Panicoideae</taxon>
        <taxon>Andropogonodae</taxon>
        <taxon>Andropogoneae</taxon>
        <taxon>Saccharinae</taxon>
        <taxon>Miscanthus</taxon>
    </lineage>
</organism>
<keyword evidence="5" id="KW-1003">Cell membrane</keyword>
<dbReference type="AlphaFoldDB" id="A0A811PEV8"/>
<protein>
    <recommendedName>
        <fullName evidence="24">Receptor kinase-like protein Xa21</fullName>
        <ecNumber evidence="4">2.7.11.1</ecNumber>
    </recommendedName>
</protein>
<keyword evidence="7" id="KW-0597">Phosphoprotein</keyword>
<evidence type="ECO:0000313" key="29">
    <source>
        <dbReference type="EMBL" id="CAD6243610.1"/>
    </source>
</evidence>
<dbReference type="Pfam" id="PF13855">
    <property type="entry name" value="LRR_8"/>
    <property type="match status" value="3"/>
</dbReference>
<dbReference type="EMBL" id="CAJGYO010000007">
    <property type="protein sequence ID" value="CAD6243610.1"/>
    <property type="molecule type" value="Genomic_DNA"/>
</dbReference>